<dbReference type="OrthoDB" id="5416097at2759"/>
<protein>
    <submittedName>
        <fullName evidence="1">Uncharacterized protein</fullName>
    </submittedName>
</protein>
<gene>
    <name evidence="1" type="ORF">BDBG_01618</name>
</gene>
<proteinExistence type="predicted"/>
<dbReference type="AlphaFoldDB" id="A0A179UAX7"/>
<dbReference type="EMBL" id="GG657449">
    <property type="protein sequence ID" value="OAT05185.1"/>
    <property type="molecule type" value="Genomic_DNA"/>
</dbReference>
<dbReference type="RefSeq" id="XP_031576589.1">
    <property type="nucleotide sequence ID" value="XM_031720414.1"/>
</dbReference>
<dbReference type="Proteomes" id="UP000002038">
    <property type="component" value="Unassembled WGS sequence"/>
</dbReference>
<organism evidence="1 2">
    <name type="scientific">Blastomyces gilchristii (strain SLH14081)</name>
    <name type="common">Blastomyces dermatitidis</name>
    <dbReference type="NCBI Taxonomy" id="559298"/>
    <lineage>
        <taxon>Eukaryota</taxon>
        <taxon>Fungi</taxon>
        <taxon>Dikarya</taxon>
        <taxon>Ascomycota</taxon>
        <taxon>Pezizomycotina</taxon>
        <taxon>Eurotiomycetes</taxon>
        <taxon>Eurotiomycetidae</taxon>
        <taxon>Onygenales</taxon>
        <taxon>Ajellomycetaceae</taxon>
        <taxon>Blastomyces</taxon>
    </lineage>
</organism>
<sequence length="186" mass="20288">MSTLSRRLVYSPPFTIHHSPATHSANLLFLAWDSTVKEIDLLKAPATSEGLYDYDGGEGSPVATGKRKMDGQPEYGALISGQVITLTTDDVAKRPLPSWPLLELQWHLQRVAGMSGAAEARDEVGRNDDGDDGELVVLDRDAAANRVTSISQWLQQLTDNGRWHPSRACQSLFSDQAVRTVDGLSS</sequence>
<dbReference type="GeneID" id="8510422"/>
<name>A0A179UAX7_BLAGS</name>
<dbReference type="VEuPathDB" id="FungiDB:BDBG_01618"/>
<reference evidence="2" key="1">
    <citation type="journal article" date="2015" name="PLoS Genet.">
        <title>The dynamic genome and transcriptome of the human fungal pathogen Blastomyces and close relative Emmonsia.</title>
        <authorList>
            <person name="Munoz J.F."/>
            <person name="Gauthier G.M."/>
            <person name="Desjardins C.A."/>
            <person name="Gallo J.E."/>
            <person name="Holder J."/>
            <person name="Sullivan T.D."/>
            <person name="Marty A.J."/>
            <person name="Carmen J.C."/>
            <person name="Chen Z."/>
            <person name="Ding L."/>
            <person name="Gujja S."/>
            <person name="Magrini V."/>
            <person name="Misas E."/>
            <person name="Mitreva M."/>
            <person name="Priest M."/>
            <person name="Saif S."/>
            <person name="Whiston E.A."/>
            <person name="Young S."/>
            <person name="Zeng Q."/>
            <person name="Goldman W.E."/>
            <person name="Mardis E.R."/>
            <person name="Taylor J.W."/>
            <person name="McEwen J.G."/>
            <person name="Clay O.K."/>
            <person name="Klein B.S."/>
            <person name="Cuomo C.A."/>
        </authorList>
    </citation>
    <scope>NUCLEOTIDE SEQUENCE [LARGE SCALE GENOMIC DNA]</scope>
    <source>
        <strain evidence="2">SLH14081</strain>
    </source>
</reference>
<evidence type="ECO:0000313" key="2">
    <source>
        <dbReference type="Proteomes" id="UP000002038"/>
    </source>
</evidence>
<evidence type="ECO:0000313" key="1">
    <source>
        <dbReference type="EMBL" id="OAT05185.1"/>
    </source>
</evidence>
<keyword evidence="2" id="KW-1185">Reference proteome</keyword>
<dbReference type="KEGG" id="bgh:BDBG_01618"/>
<accession>A0A179UAX7</accession>